<dbReference type="AlphaFoldDB" id="A0AAN1XZ77"/>
<evidence type="ECO:0000313" key="1">
    <source>
        <dbReference type="EMBL" id="BDE07659.1"/>
    </source>
</evidence>
<protein>
    <submittedName>
        <fullName evidence="1">Uncharacterized protein</fullName>
    </submittedName>
</protein>
<dbReference type="Proteomes" id="UP001317532">
    <property type="component" value="Chromosome"/>
</dbReference>
<sequence>MKVRGYVDEIYAVPQPAGGRIPLGSSVVITGWAARDDQAQAVMAVNIDGRCFPVTVGLDRPDVRVLLGEHYGATGFQAVISSAVIGAGRKYVEVTADGWRLAEPHVLFLAEAGSLYGLRQLPILPNGRIDTAFIAGADNPEAAQPSRARETDTLVIRGWGFDRDRMRKYTAGFAFIDETVVHVAGATGFRPDVAEVYATPEMGGCGFRLHVPLRGIGAGHHTVQVALGDSATSPLVRVPQTITLNVA</sequence>
<reference evidence="1 2" key="1">
    <citation type="journal article" date="2022" name="ISME Commun">
        <title>Vulcanimicrobium alpinus gen. nov. sp. nov., the first cultivated representative of the candidate phylum 'Eremiobacterota', is a metabolically versatile aerobic anoxygenic phototroph.</title>
        <authorList>
            <person name="Yabe S."/>
            <person name="Muto K."/>
            <person name="Abe K."/>
            <person name="Yokota A."/>
            <person name="Staudigel H."/>
            <person name="Tebo B.M."/>
        </authorList>
    </citation>
    <scope>NUCLEOTIDE SEQUENCE [LARGE SCALE GENOMIC DNA]</scope>
    <source>
        <strain evidence="1 2">WC8-2</strain>
    </source>
</reference>
<proteinExistence type="predicted"/>
<gene>
    <name evidence="1" type="ORF">WPS_29350</name>
</gene>
<dbReference type="KEGG" id="vab:WPS_29350"/>
<keyword evidence="2" id="KW-1185">Reference proteome</keyword>
<organism evidence="1 2">
    <name type="scientific">Vulcanimicrobium alpinum</name>
    <dbReference type="NCBI Taxonomy" id="3016050"/>
    <lineage>
        <taxon>Bacteria</taxon>
        <taxon>Bacillati</taxon>
        <taxon>Vulcanimicrobiota</taxon>
        <taxon>Vulcanimicrobiia</taxon>
        <taxon>Vulcanimicrobiales</taxon>
        <taxon>Vulcanimicrobiaceae</taxon>
        <taxon>Vulcanimicrobium</taxon>
    </lineage>
</organism>
<name>A0AAN1XZ77_UNVUL</name>
<accession>A0AAN1XZ77</accession>
<evidence type="ECO:0000313" key="2">
    <source>
        <dbReference type="Proteomes" id="UP001317532"/>
    </source>
</evidence>
<dbReference type="EMBL" id="AP025523">
    <property type="protein sequence ID" value="BDE07659.1"/>
    <property type="molecule type" value="Genomic_DNA"/>
</dbReference>
<dbReference type="RefSeq" id="WP_317995237.1">
    <property type="nucleotide sequence ID" value="NZ_AP025523.1"/>
</dbReference>